<evidence type="ECO:0000256" key="2">
    <source>
        <dbReference type="ARBA" id="ARBA00005262"/>
    </source>
</evidence>
<name>A0A4P8ILB3_9BURK</name>
<evidence type="ECO:0000256" key="3">
    <source>
        <dbReference type="ARBA" id="ARBA00022475"/>
    </source>
</evidence>
<feature type="transmembrane region" description="Helical" evidence="7">
    <location>
        <begin position="159"/>
        <end position="185"/>
    </location>
</feature>
<dbReference type="RefSeq" id="WP_137331507.1">
    <property type="nucleotide sequence ID" value="NZ_CP040077.1"/>
</dbReference>
<feature type="transmembrane region" description="Helical" evidence="7">
    <location>
        <begin position="97"/>
        <end position="118"/>
    </location>
</feature>
<dbReference type="AlphaFoldDB" id="A0A4P8ILB3"/>
<evidence type="ECO:0000313" key="9">
    <source>
        <dbReference type="Proteomes" id="UP000298656"/>
    </source>
</evidence>
<reference evidence="8 9" key="1">
    <citation type="submission" date="2019-05" db="EMBL/GenBank/DDBJ databases">
        <title>Burkholderia sp. DHOD12, isolated from subtropical forest soil.</title>
        <authorList>
            <person name="Gao Z.-H."/>
            <person name="Qiu L.-H."/>
        </authorList>
    </citation>
    <scope>NUCLEOTIDE SEQUENCE [LARGE SCALE GENOMIC DNA]</scope>
    <source>
        <strain evidence="8 9">DHOD12</strain>
    </source>
</reference>
<evidence type="ECO:0000256" key="7">
    <source>
        <dbReference type="SAM" id="Phobius"/>
    </source>
</evidence>
<keyword evidence="9" id="KW-1185">Reference proteome</keyword>
<dbReference type="Proteomes" id="UP000298656">
    <property type="component" value="Chromosome 1"/>
</dbReference>
<evidence type="ECO:0000256" key="4">
    <source>
        <dbReference type="ARBA" id="ARBA00022692"/>
    </source>
</evidence>
<dbReference type="GO" id="GO:0005886">
    <property type="term" value="C:plasma membrane"/>
    <property type="evidence" value="ECO:0007669"/>
    <property type="project" value="UniProtKB-SubCell"/>
</dbReference>
<keyword evidence="5 7" id="KW-1133">Transmembrane helix</keyword>
<keyword evidence="6 7" id="KW-0472">Membrane</keyword>
<dbReference type="GO" id="GO:0015109">
    <property type="term" value="F:chromate transmembrane transporter activity"/>
    <property type="evidence" value="ECO:0007669"/>
    <property type="project" value="InterPro"/>
</dbReference>
<evidence type="ECO:0000313" key="8">
    <source>
        <dbReference type="EMBL" id="QCP48671.1"/>
    </source>
</evidence>
<dbReference type="InterPro" id="IPR003370">
    <property type="entry name" value="Chromate_transpt"/>
</dbReference>
<dbReference type="EMBL" id="CP040077">
    <property type="protein sequence ID" value="QCP48671.1"/>
    <property type="molecule type" value="Genomic_DNA"/>
</dbReference>
<dbReference type="OrthoDB" id="8596378at2"/>
<proteinExistence type="inferred from homology"/>
<accession>A0A4P8ILB3</accession>
<keyword evidence="4 7" id="KW-0812">Transmembrane</keyword>
<comment type="subcellular location">
    <subcellularLocation>
        <location evidence="1">Cell membrane</location>
        <topology evidence="1">Multi-pass membrane protein</topology>
    </subcellularLocation>
</comment>
<feature type="transmembrane region" description="Helical" evidence="7">
    <location>
        <begin position="130"/>
        <end position="147"/>
    </location>
</feature>
<evidence type="ECO:0000256" key="1">
    <source>
        <dbReference type="ARBA" id="ARBA00004651"/>
    </source>
</evidence>
<dbReference type="Pfam" id="PF02417">
    <property type="entry name" value="Chromate_transp"/>
    <property type="match status" value="1"/>
</dbReference>
<keyword evidence="3" id="KW-1003">Cell membrane</keyword>
<evidence type="ECO:0000256" key="5">
    <source>
        <dbReference type="ARBA" id="ARBA00022989"/>
    </source>
</evidence>
<gene>
    <name evidence="8" type="ORF">FAZ95_05375</name>
</gene>
<protein>
    <submittedName>
        <fullName evidence="8">Chromate transporter</fullName>
    </submittedName>
</protein>
<comment type="similarity">
    <text evidence="2">Belongs to the chromate ion transporter (CHR) (TC 2.A.51) family.</text>
</comment>
<dbReference type="PANTHER" id="PTHR43663">
    <property type="entry name" value="CHROMATE TRANSPORT PROTEIN-RELATED"/>
    <property type="match status" value="1"/>
</dbReference>
<sequence>MASLDPPKPDSSLSQGAPAHALRLTPSELFLTFAEMGLYGFGGVMPWARRILVDRRKWIDDREFAELLAIGQILPGPNICNIAVIVGYRYCGWRGSAAAAMGLMGAPFVIVLVLGVLYHRFGGLASVQGALRGMSAVAAGLVLMTGIKLAQSQPRTVRGFVFGVLALLAVGVFHFPLGWTLLALIPTALFTEWRAQR</sequence>
<evidence type="ECO:0000256" key="6">
    <source>
        <dbReference type="ARBA" id="ARBA00023136"/>
    </source>
</evidence>
<dbReference type="InterPro" id="IPR052518">
    <property type="entry name" value="CHR_Transporter"/>
</dbReference>
<dbReference type="PANTHER" id="PTHR43663:SF1">
    <property type="entry name" value="CHROMATE TRANSPORTER"/>
    <property type="match status" value="1"/>
</dbReference>
<organism evidence="8 9">
    <name type="scientific">Trinickia violacea</name>
    <dbReference type="NCBI Taxonomy" id="2571746"/>
    <lineage>
        <taxon>Bacteria</taxon>
        <taxon>Pseudomonadati</taxon>
        <taxon>Pseudomonadota</taxon>
        <taxon>Betaproteobacteria</taxon>
        <taxon>Burkholderiales</taxon>
        <taxon>Burkholderiaceae</taxon>
        <taxon>Trinickia</taxon>
    </lineage>
</organism>
<dbReference type="KEGG" id="tvl:FAZ95_05375"/>
<feature type="transmembrane region" description="Helical" evidence="7">
    <location>
        <begin position="29"/>
        <end position="48"/>
    </location>
</feature>